<name>D2VSA0_NAEGR</name>
<dbReference type="InterPro" id="IPR049160">
    <property type="entry name" value="PI4KB-PIK1_PIK"/>
</dbReference>
<dbReference type="InterPro" id="IPR057754">
    <property type="entry name" value="PI4-kinase_beta/PIK1_cat"/>
</dbReference>
<evidence type="ECO:0000256" key="2">
    <source>
        <dbReference type="ARBA" id="ARBA00012169"/>
    </source>
</evidence>
<dbReference type="FunFam" id="1.10.1070.11:FF:000016">
    <property type="entry name" value="PIK1p Phosphatidylinositol 4-kinase"/>
    <property type="match status" value="1"/>
</dbReference>
<comment type="catalytic activity">
    <reaction evidence="1">
        <text>a 1,2-diacyl-sn-glycero-3-phospho-(1D-myo-inositol) + ATP = a 1,2-diacyl-sn-glycero-3-phospho-(1D-myo-inositol 4-phosphate) + ADP + H(+)</text>
        <dbReference type="Rhea" id="RHEA:19877"/>
        <dbReference type="ChEBI" id="CHEBI:15378"/>
        <dbReference type="ChEBI" id="CHEBI:30616"/>
        <dbReference type="ChEBI" id="CHEBI:57880"/>
        <dbReference type="ChEBI" id="CHEBI:58178"/>
        <dbReference type="ChEBI" id="CHEBI:456216"/>
        <dbReference type="EC" id="2.7.1.67"/>
    </reaction>
</comment>
<dbReference type="PROSITE" id="PS00916">
    <property type="entry name" value="PI3_4_KINASE_2"/>
    <property type="match status" value="1"/>
</dbReference>
<dbReference type="Pfam" id="PF00454">
    <property type="entry name" value="PI3_PI4_kinase"/>
    <property type="match status" value="1"/>
</dbReference>
<dbReference type="KEGG" id="ngr:NAEGRDRAFT_71866"/>
<feature type="domain" description="PI3K/PI4K catalytic" evidence="6">
    <location>
        <begin position="491"/>
        <end position="768"/>
    </location>
</feature>
<dbReference type="InParanoid" id="D2VSA0"/>
<dbReference type="PROSITE" id="PS50290">
    <property type="entry name" value="PI3_4_KINASE_3"/>
    <property type="match status" value="1"/>
</dbReference>
<dbReference type="GeneID" id="8854737"/>
<evidence type="ECO:0000256" key="1">
    <source>
        <dbReference type="ARBA" id="ARBA00001686"/>
    </source>
</evidence>
<dbReference type="GO" id="GO:0004430">
    <property type="term" value="F:1-phosphatidylinositol 4-kinase activity"/>
    <property type="evidence" value="ECO:0007669"/>
    <property type="project" value="UniProtKB-EC"/>
</dbReference>
<dbReference type="PANTHER" id="PTHR10048:SF22">
    <property type="entry name" value="PHOSPHATIDYLINOSITOL 4-KINASE BETA"/>
    <property type="match status" value="1"/>
</dbReference>
<dbReference type="EMBL" id="GG738893">
    <property type="protein sequence ID" value="EFC40306.1"/>
    <property type="molecule type" value="Genomic_DNA"/>
</dbReference>
<dbReference type="GO" id="GO:0016020">
    <property type="term" value="C:membrane"/>
    <property type="evidence" value="ECO:0007669"/>
    <property type="project" value="TreeGrafter"/>
</dbReference>
<evidence type="ECO:0000313" key="8">
    <source>
        <dbReference type="Proteomes" id="UP000006671"/>
    </source>
</evidence>
<dbReference type="InterPro" id="IPR000403">
    <property type="entry name" value="PI3/4_kinase_cat_dom"/>
</dbReference>
<dbReference type="InterPro" id="IPR011009">
    <property type="entry name" value="Kinase-like_dom_sf"/>
</dbReference>
<dbReference type="GO" id="GO:0048015">
    <property type="term" value="P:phosphatidylinositol-mediated signaling"/>
    <property type="evidence" value="ECO:0007669"/>
    <property type="project" value="TreeGrafter"/>
</dbReference>
<dbReference type="Gene3D" id="3.30.1010.10">
    <property type="entry name" value="Phosphatidylinositol 3-kinase Catalytic Subunit, Chain A, domain 4"/>
    <property type="match status" value="2"/>
</dbReference>
<dbReference type="CDD" id="cd05168">
    <property type="entry name" value="PI4Kc_III_beta"/>
    <property type="match status" value="1"/>
</dbReference>
<feature type="region of interest" description="Disordered" evidence="5">
    <location>
        <begin position="424"/>
        <end position="457"/>
    </location>
</feature>
<dbReference type="InterPro" id="IPR016024">
    <property type="entry name" value="ARM-type_fold"/>
</dbReference>
<sequence length="783" mass="90841">MTSKQKHYGLDDGIVPEAFELPSKQEVIVMEKNGNIHEVLPPNMLDGDEVKSVTSTTSDQVNKEEEEEFEYKPVTNLVEYFSDENNRKQIDVVLHCLSKLEEESSDKTKAMEHNGRFQFLCNILYDLDKYELEFYMLQLLNTYMMKAGDGDSHLERYILEICAKSMHFGVKLSWLLDAELYTLENHLAQTPNNIKLKKRAQRGMIFRNLIEKVTINQVVPINYMNDSFLNTSILQVDAEFTEDQTEEEKNKLSTYVLQNVFAKQRRSNYFNDEHYFVHSLTDLSYRLKAYPPGDIRKHRMKAELERLNQSIPYGVYYPLCESRDPHCRILRICTDACRVFSTKERVPILCVFEVLTGDAPCTQPEDVIQFDETTEEFNIYDGIIVKKNGDCTDSPATEESRMIERRISSTYQFDVTMDDEKHKNDILDEIDATSTISDSSDSGPRKSDASSIPQTPSTFKSELPILHIPNINQDDFVLIEKKDPTRDEEVLHDLESVFGESFEKIKAKYRAVSPYGCAPGWDLRSVIVKANDDIRQEIFAMQLIKLFARIFEEEKLPIYIRPYEIIVTSGNCGMLETVRDTCSIDGLKKKFPNFTNLKDYFIRVYGSPTSNTFIRAQTNFVESVVGYSLISYILQIKDRHNGNILLDREGHMVHIDFGFFLGISPGGVKFENSPFKLPQDWVDLMGELFDLHFRPVFYVAFAALRKPRNMNRLLNLVEMMIGANYKCFDGNHANIMRDLRNRFYPNQSEEEFAKTARKLVDDSIDNWFTKRYDQYQYLTNGIL</sequence>
<proteinExistence type="predicted"/>
<dbReference type="InterPro" id="IPR042236">
    <property type="entry name" value="PI3K_accessory_sf"/>
</dbReference>
<dbReference type="EC" id="2.7.1.67" evidence="2"/>
<dbReference type="Pfam" id="PF21245">
    <property type="entry name" value="PI4KB-PIK1_PIK"/>
    <property type="match status" value="1"/>
</dbReference>
<dbReference type="AlphaFoldDB" id="D2VSA0"/>
<evidence type="ECO:0000313" key="7">
    <source>
        <dbReference type="EMBL" id="EFC40306.1"/>
    </source>
</evidence>
<dbReference type="FunCoup" id="D2VSA0">
    <property type="interactions" value="556"/>
</dbReference>
<dbReference type="VEuPathDB" id="AmoebaDB:NAEGRDRAFT_71866"/>
<dbReference type="GO" id="GO:0005737">
    <property type="term" value="C:cytoplasm"/>
    <property type="evidence" value="ECO:0007669"/>
    <property type="project" value="TreeGrafter"/>
</dbReference>
<organism evidence="8">
    <name type="scientific">Naegleria gruberi</name>
    <name type="common">Amoeba</name>
    <dbReference type="NCBI Taxonomy" id="5762"/>
    <lineage>
        <taxon>Eukaryota</taxon>
        <taxon>Discoba</taxon>
        <taxon>Heterolobosea</taxon>
        <taxon>Tetramitia</taxon>
        <taxon>Eutetramitia</taxon>
        <taxon>Vahlkampfiidae</taxon>
        <taxon>Naegleria</taxon>
    </lineage>
</organism>
<dbReference type="PROSITE" id="PS00915">
    <property type="entry name" value="PI3_4_KINASE_1"/>
    <property type="match status" value="1"/>
</dbReference>
<dbReference type="OrthoDB" id="10264149at2759"/>
<reference evidence="7 8" key="1">
    <citation type="journal article" date="2010" name="Cell">
        <title>The genome of Naegleria gruberi illuminates early eukaryotic versatility.</title>
        <authorList>
            <person name="Fritz-Laylin L.K."/>
            <person name="Prochnik S.E."/>
            <person name="Ginger M.L."/>
            <person name="Dacks J.B."/>
            <person name="Carpenter M.L."/>
            <person name="Field M.C."/>
            <person name="Kuo A."/>
            <person name="Paredez A."/>
            <person name="Chapman J."/>
            <person name="Pham J."/>
            <person name="Shu S."/>
            <person name="Neupane R."/>
            <person name="Cipriano M."/>
            <person name="Mancuso J."/>
            <person name="Tu H."/>
            <person name="Salamov A."/>
            <person name="Lindquist E."/>
            <person name="Shapiro H."/>
            <person name="Lucas S."/>
            <person name="Grigoriev I.V."/>
            <person name="Cande W.Z."/>
            <person name="Fulton C."/>
            <person name="Rokhsar D.S."/>
            <person name="Dawson S.C."/>
        </authorList>
    </citation>
    <scope>NUCLEOTIDE SEQUENCE [LARGE SCALE GENOMIC DNA]</scope>
    <source>
        <strain evidence="7 8">NEG-M</strain>
    </source>
</reference>
<keyword evidence="4" id="KW-0418">Kinase</keyword>
<dbReference type="Proteomes" id="UP000006671">
    <property type="component" value="Unassembled WGS sequence"/>
</dbReference>
<dbReference type="Gene3D" id="1.10.1070.11">
    <property type="entry name" value="Phosphatidylinositol 3-/4-kinase, catalytic domain"/>
    <property type="match status" value="1"/>
</dbReference>
<dbReference type="Gene3D" id="1.25.40.70">
    <property type="entry name" value="Phosphatidylinositol 3-kinase, accessory domain (PIK)"/>
    <property type="match status" value="1"/>
</dbReference>
<dbReference type="SMART" id="SM00146">
    <property type="entry name" value="PI3Kc"/>
    <property type="match status" value="1"/>
</dbReference>
<dbReference type="InterPro" id="IPR036940">
    <property type="entry name" value="PI3/4_kinase_cat_sf"/>
</dbReference>
<keyword evidence="8" id="KW-1185">Reference proteome</keyword>
<dbReference type="InterPro" id="IPR018936">
    <property type="entry name" value="PI3/4_kinase_CS"/>
</dbReference>
<accession>D2VSA0</accession>
<dbReference type="RefSeq" id="XP_002673050.1">
    <property type="nucleotide sequence ID" value="XM_002673004.1"/>
</dbReference>
<dbReference type="SUPFAM" id="SSF56112">
    <property type="entry name" value="Protein kinase-like (PK-like)"/>
    <property type="match status" value="1"/>
</dbReference>
<keyword evidence="3" id="KW-0808">Transferase</keyword>
<gene>
    <name evidence="7" type="ORF">NAEGRDRAFT_71866</name>
</gene>
<evidence type="ECO:0000256" key="3">
    <source>
        <dbReference type="ARBA" id="ARBA00022679"/>
    </source>
</evidence>
<evidence type="ECO:0000259" key="6">
    <source>
        <dbReference type="PROSITE" id="PS50290"/>
    </source>
</evidence>
<dbReference type="SUPFAM" id="SSF48371">
    <property type="entry name" value="ARM repeat"/>
    <property type="match status" value="1"/>
</dbReference>
<dbReference type="STRING" id="5762.D2VSA0"/>
<protein>
    <recommendedName>
        <fullName evidence="2">1-phosphatidylinositol 4-kinase</fullName>
        <ecNumber evidence="2">2.7.1.67</ecNumber>
    </recommendedName>
</protein>
<feature type="compositionally biased region" description="Low complexity" evidence="5">
    <location>
        <begin position="432"/>
        <end position="442"/>
    </location>
</feature>
<evidence type="ECO:0000256" key="4">
    <source>
        <dbReference type="ARBA" id="ARBA00022777"/>
    </source>
</evidence>
<dbReference type="OMA" id="RILRICT"/>
<evidence type="ECO:0000256" key="5">
    <source>
        <dbReference type="SAM" id="MobiDB-lite"/>
    </source>
</evidence>
<dbReference type="PANTHER" id="PTHR10048">
    <property type="entry name" value="PHOSPHATIDYLINOSITOL KINASE"/>
    <property type="match status" value="1"/>
</dbReference>
<dbReference type="InterPro" id="IPR015433">
    <property type="entry name" value="PI3/4_kinase"/>
</dbReference>
<dbReference type="GO" id="GO:0046854">
    <property type="term" value="P:phosphatidylinositol phosphate biosynthetic process"/>
    <property type="evidence" value="ECO:0007669"/>
    <property type="project" value="InterPro"/>
</dbReference>
<dbReference type="eggNOG" id="KOG0903">
    <property type="taxonomic scope" value="Eukaryota"/>
</dbReference>